<name>A0A7M7LPD7_STRPU</name>
<reference evidence="5" key="1">
    <citation type="submission" date="2015-02" db="EMBL/GenBank/DDBJ databases">
        <title>Genome sequencing for Strongylocentrotus purpuratus.</title>
        <authorList>
            <person name="Murali S."/>
            <person name="Liu Y."/>
            <person name="Vee V."/>
            <person name="English A."/>
            <person name="Wang M."/>
            <person name="Skinner E."/>
            <person name="Han Y."/>
            <person name="Muzny D.M."/>
            <person name="Worley K.C."/>
            <person name="Gibbs R.A."/>
        </authorList>
    </citation>
    <scope>NUCLEOTIDE SEQUENCE</scope>
</reference>
<dbReference type="AlphaFoldDB" id="A0A7M7LPD7"/>
<reference evidence="4" key="2">
    <citation type="submission" date="2021-01" db="UniProtKB">
        <authorList>
            <consortium name="EnsemblMetazoa"/>
        </authorList>
    </citation>
    <scope>IDENTIFICATION</scope>
</reference>
<dbReference type="EnsemblMetazoa" id="XM_003726730">
    <property type="protein sequence ID" value="XP_003726778"/>
    <property type="gene ID" value="LOC764466"/>
</dbReference>
<dbReference type="PANTHER" id="PTHR14383:SF1">
    <property type="entry name" value="PLECKSTRIN HOMOLOGY DOMAIN-CONTAINING FAMILY D MEMBER 1"/>
    <property type="match status" value="1"/>
</dbReference>
<dbReference type="GeneID" id="764466"/>
<sequence length="575" mass="65783">MCDIFGGDTLPSKVQRWGVLWKKPFSQNGSTKWAKRFFIIKEGFLLYYSESEKRDFERKQHFNMHPKGVIPLGGAVIEMVNDPTKMCAFRIVHDDLNGSIFLATDTEYDREKWVDIMRKSGRITWKNAELGESMIQTLEKQSLELARDSQRYREQLHLEALALRDEMDKCEELEKIAIELEEEKMKIENTARELLDEHERTKMELEETMNAMSQVASEKEQLSHASESYLEGIKALALVREQKELELQRRESEMHQLSSVNKTLVSETNALKDNLKDIENKTNLLENELCVIEDRLKEKEVQAEILEEEKRSFNMQARELESSLHDLTVQKELTDAELKEEIIARRDAERRLKKAEDSLGRLESALKEEKSMEGPEPRTERQSELDVEIFTNVAHLKRFFEDIAAEAQIDSNKPIIMKNALHARKSLVRKTKSFKFRKERDRNHARHSFASFRVADSQKLASVSSLRHSVAIGNQINDHFVLDLNGREGDGDSSDPSRRSLDLDDLMLLSTTRGGLASPPHTIKTRSLKQSYDSTGSGGGADDESSSVSSSTTDGLNSPVPGEVDDLHVAFEQKI</sequence>
<evidence type="ECO:0000259" key="3">
    <source>
        <dbReference type="PROSITE" id="PS50003"/>
    </source>
</evidence>
<evidence type="ECO:0000313" key="4">
    <source>
        <dbReference type="EnsemblMetazoa" id="XP_003726778"/>
    </source>
</evidence>
<dbReference type="InterPro" id="IPR001849">
    <property type="entry name" value="PH_domain"/>
</dbReference>
<evidence type="ECO:0000256" key="2">
    <source>
        <dbReference type="SAM" id="MobiDB-lite"/>
    </source>
</evidence>
<accession>A0A7M7LPD7</accession>
<keyword evidence="1" id="KW-0175">Coiled coil</keyword>
<proteinExistence type="predicted"/>
<dbReference type="Gene3D" id="2.30.29.30">
    <property type="entry name" value="Pleckstrin-homology domain (PH domain)/Phosphotyrosine-binding domain (PTB)"/>
    <property type="match status" value="1"/>
</dbReference>
<dbReference type="InterPro" id="IPR011993">
    <property type="entry name" value="PH-like_dom_sf"/>
</dbReference>
<protein>
    <recommendedName>
        <fullName evidence="3">PH domain-containing protein</fullName>
    </recommendedName>
</protein>
<feature type="coiled-coil region" evidence="1">
    <location>
        <begin position="135"/>
        <end position="222"/>
    </location>
</feature>
<feature type="region of interest" description="Disordered" evidence="2">
    <location>
        <begin position="363"/>
        <end position="383"/>
    </location>
</feature>
<evidence type="ECO:0000313" key="5">
    <source>
        <dbReference type="Proteomes" id="UP000007110"/>
    </source>
</evidence>
<dbReference type="InParanoid" id="A0A7M7LPD7"/>
<feature type="domain" description="PH" evidence="3">
    <location>
        <begin position="13"/>
        <end position="122"/>
    </location>
</feature>
<evidence type="ECO:0000256" key="1">
    <source>
        <dbReference type="SAM" id="Coils"/>
    </source>
</evidence>
<dbReference type="RefSeq" id="XP_003726778.2">
    <property type="nucleotide sequence ID" value="XM_003726730.3"/>
</dbReference>
<dbReference type="Proteomes" id="UP000007110">
    <property type="component" value="Unassembled WGS sequence"/>
</dbReference>
<dbReference type="KEGG" id="spu:764466"/>
<feature type="region of interest" description="Disordered" evidence="2">
    <location>
        <begin position="512"/>
        <end position="566"/>
    </location>
</feature>
<dbReference type="PROSITE" id="PS50003">
    <property type="entry name" value="PH_DOMAIN"/>
    <property type="match status" value="1"/>
</dbReference>
<dbReference type="SUPFAM" id="SSF50729">
    <property type="entry name" value="PH domain-like"/>
    <property type="match status" value="1"/>
</dbReference>
<organism evidence="4 5">
    <name type="scientific">Strongylocentrotus purpuratus</name>
    <name type="common">Purple sea urchin</name>
    <dbReference type="NCBI Taxonomy" id="7668"/>
    <lineage>
        <taxon>Eukaryota</taxon>
        <taxon>Metazoa</taxon>
        <taxon>Echinodermata</taxon>
        <taxon>Eleutherozoa</taxon>
        <taxon>Echinozoa</taxon>
        <taxon>Echinoidea</taxon>
        <taxon>Euechinoidea</taxon>
        <taxon>Echinacea</taxon>
        <taxon>Camarodonta</taxon>
        <taxon>Echinidea</taxon>
        <taxon>Strongylocentrotidae</taxon>
        <taxon>Strongylocentrotus</taxon>
    </lineage>
</organism>
<dbReference type="Pfam" id="PF00169">
    <property type="entry name" value="PH"/>
    <property type="match status" value="1"/>
</dbReference>
<dbReference type="PANTHER" id="PTHR14383">
    <property type="entry name" value="SWAP-70 RECOMBINASE"/>
    <property type="match status" value="1"/>
</dbReference>
<dbReference type="CDD" id="cd13281">
    <property type="entry name" value="PH_PLEKHD1"/>
    <property type="match status" value="1"/>
</dbReference>
<dbReference type="OMA" id="MNLHPKG"/>
<feature type="compositionally biased region" description="Low complexity" evidence="2">
    <location>
        <begin position="546"/>
        <end position="555"/>
    </location>
</feature>
<dbReference type="CTD" id="400224"/>
<keyword evidence="5" id="KW-1185">Reference proteome</keyword>
<dbReference type="OrthoDB" id="185175at2759"/>
<dbReference type="SMART" id="SM00233">
    <property type="entry name" value="PH"/>
    <property type="match status" value="1"/>
</dbReference>